<dbReference type="CDD" id="cd11531">
    <property type="entry name" value="NTP-PPase_BsYpjD"/>
    <property type="match status" value="1"/>
</dbReference>
<dbReference type="PIRSF" id="PIRSF029904">
    <property type="entry name" value="UCP029904_pph"/>
    <property type="match status" value="1"/>
</dbReference>
<dbReference type="InterPro" id="IPR012359">
    <property type="entry name" value="MazG-related_YpjD"/>
</dbReference>
<dbReference type="PANTHER" id="PTHR42692:SF1">
    <property type="entry name" value="NUCLEOTIDE PYROPHOSPHOHYDROLASE"/>
    <property type="match status" value="1"/>
</dbReference>
<name>A0A1C4BXP7_BACMY</name>
<evidence type="ECO:0000259" key="1">
    <source>
        <dbReference type="Pfam" id="PF03819"/>
    </source>
</evidence>
<dbReference type="SUPFAM" id="SSF101386">
    <property type="entry name" value="all-alpha NTP pyrophosphatases"/>
    <property type="match status" value="1"/>
</dbReference>
<proteinExistence type="predicted"/>
<evidence type="ECO:0000313" key="3">
    <source>
        <dbReference type="Proteomes" id="UP000195696"/>
    </source>
</evidence>
<dbReference type="Proteomes" id="UP000195696">
    <property type="component" value="Unassembled WGS sequence"/>
</dbReference>
<evidence type="ECO:0000313" key="2">
    <source>
        <dbReference type="EMBL" id="SCB67340.1"/>
    </source>
</evidence>
<sequence length="133" mass="15454">MSNRDELANMKEEGIEVTSMEAKTMKDMQKEVDAYIGQFKEGYFSPLAMMARLTEEMGELAREVNHYYGEKPKKTTEIERSIEEELGDVLFVMICMANSLNIDLETAHNIVMNKFNTRDKDRWTRIDEGEKEA</sequence>
<reference evidence="2 3" key="1">
    <citation type="submission" date="2016-08" db="EMBL/GenBank/DDBJ databases">
        <authorList>
            <person name="Seilhamer J.J."/>
        </authorList>
    </citation>
    <scope>NUCLEOTIDE SEQUENCE [LARGE SCALE GENOMIC DNA]</scope>
    <source>
        <strain evidence="2 3">SDA_GO95</strain>
    </source>
</reference>
<dbReference type="PANTHER" id="PTHR42692">
    <property type="entry name" value="NUCLEOTIDE PYROPHOSPHOHYDROLASE"/>
    <property type="match status" value="1"/>
</dbReference>
<dbReference type="InterPro" id="IPR047046">
    <property type="entry name" value="YpjD/YvdC"/>
</dbReference>
<dbReference type="Pfam" id="PF03819">
    <property type="entry name" value="MazG"/>
    <property type="match status" value="1"/>
</dbReference>
<protein>
    <recommendedName>
        <fullName evidence="1">NTP pyrophosphohydrolase MazG-like domain-containing protein</fullName>
    </recommendedName>
</protein>
<dbReference type="InterPro" id="IPR004518">
    <property type="entry name" value="MazG-like_dom"/>
</dbReference>
<dbReference type="EMBL" id="FMAK01000026">
    <property type="protein sequence ID" value="SCB67340.1"/>
    <property type="molecule type" value="Genomic_DNA"/>
</dbReference>
<feature type="domain" description="NTP pyrophosphohydrolase MazG-like" evidence="1">
    <location>
        <begin position="44"/>
        <end position="123"/>
    </location>
</feature>
<dbReference type="Gene3D" id="1.10.287.1080">
    <property type="entry name" value="MazG-like"/>
    <property type="match status" value="1"/>
</dbReference>
<accession>A0A1C4BXP7</accession>
<dbReference type="AlphaFoldDB" id="A0A1C4BXP7"/>
<organism evidence="2 3">
    <name type="scientific">Bacillus mycoides</name>
    <dbReference type="NCBI Taxonomy" id="1405"/>
    <lineage>
        <taxon>Bacteria</taxon>
        <taxon>Bacillati</taxon>
        <taxon>Bacillota</taxon>
        <taxon>Bacilli</taxon>
        <taxon>Bacillales</taxon>
        <taxon>Bacillaceae</taxon>
        <taxon>Bacillus</taxon>
        <taxon>Bacillus cereus group</taxon>
    </lineage>
</organism>
<gene>
    <name evidence="2" type="ORF">BWGO95_01463</name>
</gene>